<keyword evidence="1" id="KW-1133">Transmembrane helix</keyword>
<gene>
    <name evidence="2" type="ORF">FEG63_24170</name>
</gene>
<evidence type="ECO:0000256" key="1">
    <source>
        <dbReference type="SAM" id="Phobius"/>
    </source>
</evidence>
<keyword evidence="3" id="KW-1185">Reference proteome</keyword>
<evidence type="ECO:0000313" key="2">
    <source>
        <dbReference type="EMBL" id="NTY62635.1"/>
    </source>
</evidence>
<keyword evidence="1" id="KW-0472">Membrane</keyword>
<evidence type="ECO:0000313" key="3">
    <source>
        <dbReference type="Proteomes" id="UP000708347"/>
    </source>
</evidence>
<dbReference type="RefSeq" id="WP_174400352.1">
    <property type="nucleotide sequence ID" value="NZ_VBSB01000017.1"/>
</dbReference>
<accession>A0ABX2JZ18</accession>
<keyword evidence="1" id="KW-0812">Transmembrane</keyword>
<name>A0ABX2JZ18_9MYCO</name>
<organism evidence="2 3">
    <name type="scientific">Mycolicibacterium sphagni</name>
    <dbReference type="NCBI Taxonomy" id="1786"/>
    <lineage>
        <taxon>Bacteria</taxon>
        <taxon>Bacillati</taxon>
        <taxon>Actinomycetota</taxon>
        <taxon>Actinomycetes</taxon>
        <taxon>Mycobacteriales</taxon>
        <taxon>Mycobacteriaceae</taxon>
        <taxon>Mycolicibacterium</taxon>
    </lineage>
</organism>
<proteinExistence type="predicted"/>
<reference evidence="2 3" key="1">
    <citation type="submission" date="2019-05" db="EMBL/GenBank/DDBJ databases">
        <title>Mycolicibacterium sphagni ENV482 genome assembly.</title>
        <authorList>
            <person name="Chen W."/>
            <person name="Faulkner N.W."/>
            <person name="Hyman M.R."/>
        </authorList>
    </citation>
    <scope>NUCLEOTIDE SEQUENCE [LARGE SCALE GENOMIC DNA]</scope>
    <source>
        <strain evidence="2 3">ENV482</strain>
    </source>
</reference>
<protein>
    <submittedName>
        <fullName evidence="2">Uncharacterized protein</fullName>
    </submittedName>
</protein>
<comment type="caution">
    <text evidence="2">The sequence shown here is derived from an EMBL/GenBank/DDBJ whole genome shotgun (WGS) entry which is preliminary data.</text>
</comment>
<dbReference type="EMBL" id="VBSB01000017">
    <property type="protein sequence ID" value="NTY62635.1"/>
    <property type="molecule type" value="Genomic_DNA"/>
</dbReference>
<sequence>MSIDVVAGGDPWWDYAHACALALYRGEPAPSVRVYGPVLEDGEEARVCTSAVASRLLAGDGSYRRSSTFLFGGPGLMIGMLAAQGYMNRRRRQQAERDQIAQWHDPRQATVIVTDERIMCSGADGTLVDFWLEYVTEFYPDVMARSVTFAFGDRCAPLRLDGPAAPAIALWCAHAIYGPSWSSDTRLRPLLASPSAPMQALTT</sequence>
<feature type="transmembrane region" description="Helical" evidence="1">
    <location>
        <begin position="69"/>
        <end position="87"/>
    </location>
</feature>
<dbReference type="Proteomes" id="UP000708347">
    <property type="component" value="Unassembled WGS sequence"/>
</dbReference>